<evidence type="ECO:0000256" key="2">
    <source>
        <dbReference type="ARBA" id="ARBA00022801"/>
    </source>
</evidence>
<organism evidence="5 6">
    <name type="scientific">Amycolatopsis echigonensis</name>
    <dbReference type="NCBI Taxonomy" id="2576905"/>
    <lineage>
        <taxon>Bacteria</taxon>
        <taxon>Bacillati</taxon>
        <taxon>Actinomycetota</taxon>
        <taxon>Actinomycetes</taxon>
        <taxon>Pseudonocardiales</taxon>
        <taxon>Pseudonocardiaceae</taxon>
        <taxon>Amycolatopsis</taxon>
    </lineage>
</organism>
<comment type="similarity">
    <text evidence="1">Belongs to the 4-hydroxybenzoyl-CoA thioesterase family.</text>
</comment>
<evidence type="ECO:0000313" key="5">
    <source>
        <dbReference type="EMBL" id="PKV97070.1"/>
    </source>
</evidence>
<dbReference type="PANTHER" id="PTHR31793:SF27">
    <property type="entry name" value="NOVEL THIOESTERASE SUPERFAMILY DOMAIN AND SAPOSIN A-TYPE DOMAIN CONTAINING PROTEIN (0610012H03RIK)"/>
    <property type="match status" value="1"/>
</dbReference>
<dbReference type="InterPro" id="IPR029069">
    <property type="entry name" value="HotDog_dom_sf"/>
</dbReference>
<dbReference type="SUPFAM" id="SSF54637">
    <property type="entry name" value="Thioesterase/thiol ester dehydrase-isomerase"/>
    <property type="match status" value="1"/>
</dbReference>
<dbReference type="PANTHER" id="PTHR31793">
    <property type="entry name" value="4-HYDROXYBENZOYL-COA THIOESTERASE FAMILY MEMBER"/>
    <property type="match status" value="1"/>
</dbReference>
<dbReference type="InterPro" id="IPR006683">
    <property type="entry name" value="Thioestr_dom"/>
</dbReference>
<dbReference type="OrthoDB" id="9799036at2"/>
<dbReference type="InterPro" id="IPR050563">
    <property type="entry name" value="4-hydroxybenzoyl-CoA_TE"/>
</dbReference>
<protein>
    <submittedName>
        <fullName evidence="5">(3S)-malyl-CoA thioesterase</fullName>
    </submittedName>
    <submittedName>
        <fullName evidence="4">Acyl-CoA thioesterase</fullName>
    </submittedName>
</protein>
<dbReference type="AlphaFoldDB" id="A0A2N3WTA6"/>
<dbReference type="EMBL" id="JACJHR010000038">
    <property type="protein sequence ID" value="MBB2502413.1"/>
    <property type="molecule type" value="Genomic_DNA"/>
</dbReference>
<dbReference type="EMBL" id="PJMY01000003">
    <property type="protein sequence ID" value="PKV97070.1"/>
    <property type="molecule type" value="Genomic_DNA"/>
</dbReference>
<dbReference type="NCBIfam" id="TIGR00051">
    <property type="entry name" value="YbgC/FadM family acyl-CoA thioesterase"/>
    <property type="match status" value="1"/>
</dbReference>
<dbReference type="Pfam" id="PF03061">
    <property type="entry name" value="4HBT"/>
    <property type="match status" value="1"/>
</dbReference>
<evidence type="ECO:0000256" key="1">
    <source>
        <dbReference type="ARBA" id="ARBA00005953"/>
    </source>
</evidence>
<comment type="caution">
    <text evidence="5">The sequence shown here is derived from an EMBL/GenBank/DDBJ whole genome shotgun (WGS) entry which is preliminary data.</text>
</comment>
<sequence>MTERRPLVEMPLRVRYHECDGQGIVFNAHYLAYADMAAFEVERALFGSHDGLLATGVDLVVAESNLRYFAPCRFDDELVVAVYLVHLGTTSMQFELEVRRGDTVTTEIRLRYVFVDTENYRKTEPPPEVRAAYAKYLPETV</sequence>
<dbReference type="Proteomes" id="UP000233750">
    <property type="component" value="Unassembled WGS sequence"/>
</dbReference>
<gene>
    <name evidence="5" type="ORF">ATK30_8039</name>
    <name evidence="4" type="ORF">H5411_25150</name>
</gene>
<proteinExistence type="inferred from homology"/>
<dbReference type="CDD" id="cd00586">
    <property type="entry name" value="4HBT"/>
    <property type="match status" value="1"/>
</dbReference>
<dbReference type="PIRSF" id="PIRSF003230">
    <property type="entry name" value="YbgC"/>
    <property type="match status" value="1"/>
</dbReference>
<evidence type="ECO:0000313" key="7">
    <source>
        <dbReference type="Proteomes" id="UP000550260"/>
    </source>
</evidence>
<reference evidence="5 6" key="1">
    <citation type="submission" date="2017-12" db="EMBL/GenBank/DDBJ databases">
        <title>Sequencing the genomes of 1000 Actinobacteria strains.</title>
        <authorList>
            <person name="Klenk H.-P."/>
        </authorList>
    </citation>
    <scope>NUCLEOTIDE SEQUENCE [LARGE SCALE GENOMIC DNA]</scope>
    <source>
        <strain evidence="5 6">DSM 45165</strain>
    </source>
</reference>
<evidence type="ECO:0000313" key="4">
    <source>
        <dbReference type="EMBL" id="MBB2502413.1"/>
    </source>
</evidence>
<keyword evidence="2" id="KW-0378">Hydrolase</keyword>
<dbReference type="Proteomes" id="UP000550260">
    <property type="component" value="Unassembled WGS sequence"/>
</dbReference>
<dbReference type="InterPro" id="IPR006684">
    <property type="entry name" value="YbgC/YbaW"/>
</dbReference>
<feature type="domain" description="Thioesterase" evidence="3">
    <location>
        <begin position="22"/>
        <end position="105"/>
    </location>
</feature>
<name>A0A2N3WTA6_9PSEU</name>
<keyword evidence="6" id="KW-1185">Reference proteome</keyword>
<dbReference type="Gene3D" id="3.10.129.10">
    <property type="entry name" value="Hotdog Thioesterase"/>
    <property type="match status" value="1"/>
</dbReference>
<accession>A0A8E2B7Y4</accession>
<reference evidence="4 7" key="2">
    <citation type="submission" date="2020-08" db="EMBL/GenBank/DDBJ databases">
        <title>Amycolatopsis echigonensis JCM 21831.</title>
        <authorList>
            <person name="Tedsree N."/>
            <person name="Kuncharoen N."/>
            <person name="Likhitwitayawuid K."/>
            <person name="Tanasupawat S."/>
        </authorList>
    </citation>
    <scope>NUCLEOTIDE SEQUENCE [LARGE SCALE GENOMIC DNA]</scope>
    <source>
        <strain evidence="4 7">JCM 21831</strain>
    </source>
</reference>
<evidence type="ECO:0000259" key="3">
    <source>
        <dbReference type="Pfam" id="PF03061"/>
    </source>
</evidence>
<accession>A0A2N3WTA6</accession>
<dbReference type="GO" id="GO:0047617">
    <property type="term" value="F:fatty acyl-CoA hydrolase activity"/>
    <property type="evidence" value="ECO:0007669"/>
    <property type="project" value="TreeGrafter"/>
</dbReference>
<evidence type="ECO:0000313" key="6">
    <source>
        <dbReference type="Proteomes" id="UP000233750"/>
    </source>
</evidence>
<dbReference type="RefSeq" id="WP_101439839.1">
    <property type="nucleotide sequence ID" value="NZ_JACJHR010000038.1"/>
</dbReference>